<evidence type="ECO:0000313" key="2">
    <source>
        <dbReference type="EMBL" id="MBO8414092.1"/>
    </source>
</evidence>
<dbReference type="Gene3D" id="3.40.50.10440">
    <property type="entry name" value="Dihydroxyacetone kinase, domain 1"/>
    <property type="match status" value="1"/>
</dbReference>
<protein>
    <submittedName>
        <fullName evidence="2">DegV family EDD domain-containing protein</fullName>
    </submittedName>
</protein>
<dbReference type="PROSITE" id="PS51482">
    <property type="entry name" value="DEGV"/>
    <property type="match status" value="1"/>
</dbReference>
<evidence type="ECO:0000313" key="3">
    <source>
        <dbReference type="Proteomes" id="UP000823629"/>
    </source>
</evidence>
<dbReference type="InterPro" id="IPR043168">
    <property type="entry name" value="DegV_C"/>
</dbReference>
<dbReference type="NCBIfam" id="TIGR00762">
    <property type="entry name" value="DegV"/>
    <property type="match status" value="1"/>
</dbReference>
<dbReference type="Gene3D" id="3.30.1180.10">
    <property type="match status" value="1"/>
</dbReference>
<organism evidence="2 3">
    <name type="scientific">Candidatus Scatoplasma merdavium</name>
    <dbReference type="NCBI Taxonomy" id="2840932"/>
    <lineage>
        <taxon>Bacteria</taxon>
        <taxon>Bacillati</taxon>
        <taxon>Bacillota</taxon>
        <taxon>Bacilli</taxon>
        <taxon>Bacillales</taxon>
        <taxon>Candidatus Scatoplasma</taxon>
    </lineage>
</organism>
<comment type="caution">
    <text evidence="2">The sequence shown here is derived from an EMBL/GenBank/DDBJ whole genome shotgun (WGS) entry which is preliminary data.</text>
</comment>
<feature type="non-terminal residue" evidence="2">
    <location>
        <position position="1"/>
    </location>
</feature>
<evidence type="ECO:0000256" key="1">
    <source>
        <dbReference type="ARBA" id="ARBA00023121"/>
    </source>
</evidence>
<sequence>AKNELEEEFPDRKIAIIDSLAASSGYGLLMDRLADLRDEGKSFEEVVDYATNNRLRLNHWFFSTDLKYYFLGGRISKSAYWAGSLIKVCPVLNVDSEGHLIPLEKALGKKKAAQKLLAHMKECADNGLEYADKVYISHSAFEQDAEELARNIEATFPKLKGKVEIYSIGTTIGAHTGPGTIALFFWGKPRVKENYK</sequence>
<dbReference type="InterPro" id="IPR003797">
    <property type="entry name" value="DegV"/>
</dbReference>
<dbReference type="AlphaFoldDB" id="A0A9D9D7Q1"/>
<dbReference type="Proteomes" id="UP000823629">
    <property type="component" value="Unassembled WGS sequence"/>
</dbReference>
<dbReference type="PANTHER" id="PTHR33434:SF2">
    <property type="entry name" value="FATTY ACID-BINDING PROTEIN TM_1468"/>
    <property type="match status" value="1"/>
</dbReference>
<dbReference type="EMBL" id="JADING010000036">
    <property type="protein sequence ID" value="MBO8414092.1"/>
    <property type="molecule type" value="Genomic_DNA"/>
</dbReference>
<proteinExistence type="predicted"/>
<dbReference type="InterPro" id="IPR050270">
    <property type="entry name" value="DegV_domain_contain"/>
</dbReference>
<dbReference type="SUPFAM" id="SSF82549">
    <property type="entry name" value="DAK1/DegV-like"/>
    <property type="match status" value="1"/>
</dbReference>
<dbReference type="Pfam" id="PF02645">
    <property type="entry name" value="DegV"/>
    <property type="match status" value="1"/>
</dbReference>
<reference evidence="2" key="2">
    <citation type="journal article" date="2021" name="PeerJ">
        <title>Extensive microbial diversity within the chicken gut microbiome revealed by metagenomics and culture.</title>
        <authorList>
            <person name="Gilroy R."/>
            <person name="Ravi A."/>
            <person name="Getino M."/>
            <person name="Pursley I."/>
            <person name="Horton D.L."/>
            <person name="Alikhan N.F."/>
            <person name="Baker D."/>
            <person name="Gharbi K."/>
            <person name="Hall N."/>
            <person name="Watson M."/>
            <person name="Adriaenssens E.M."/>
            <person name="Foster-Nyarko E."/>
            <person name="Jarju S."/>
            <person name="Secka A."/>
            <person name="Antonio M."/>
            <person name="Oren A."/>
            <person name="Chaudhuri R.R."/>
            <person name="La Ragione R."/>
            <person name="Hildebrand F."/>
            <person name="Pallen M.J."/>
        </authorList>
    </citation>
    <scope>NUCLEOTIDE SEQUENCE</scope>
    <source>
        <strain evidence="2">1748</strain>
    </source>
</reference>
<name>A0A9D9D7Q1_9BACL</name>
<dbReference type="PANTHER" id="PTHR33434">
    <property type="entry name" value="DEGV DOMAIN-CONTAINING PROTEIN DR_1986-RELATED"/>
    <property type="match status" value="1"/>
</dbReference>
<accession>A0A9D9D7Q1</accession>
<gene>
    <name evidence="2" type="ORF">IAC78_01230</name>
</gene>
<reference evidence="2" key="1">
    <citation type="submission" date="2020-10" db="EMBL/GenBank/DDBJ databases">
        <authorList>
            <person name="Gilroy R."/>
        </authorList>
    </citation>
    <scope>NUCLEOTIDE SEQUENCE</scope>
    <source>
        <strain evidence="2">1748</strain>
    </source>
</reference>
<keyword evidence="1" id="KW-0446">Lipid-binding</keyword>
<dbReference type="GO" id="GO:0008289">
    <property type="term" value="F:lipid binding"/>
    <property type="evidence" value="ECO:0007669"/>
    <property type="project" value="UniProtKB-KW"/>
</dbReference>